<feature type="region of interest" description="Disordered" evidence="1">
    <location>
        <begin position="1"/>
        <end position="47"/>
    </location>
</feature>
<organism evidence="2 3">
    <name type="scientific">Bartonella acomydis</name>
    <dbReference type="NCBI Taxonomy" id="686234"/>
    <lineage>
        <taxon>Bacteria</taxon>
        <taxon>Pseudomonadati</taxon>
        <taxon>Pseudomonadota</taxon>
        <taxon>Alphaproteobacteria</taxon>
        <taxon>Hyphomicrobiales</taxon>
        <taxon>Bartonellaceae</taxon>
        <taxon>Bartonella</taxon>
    </lineage>
</organism>
<protein>
    <submittedName>
        <fullName evidence="2">Uncharacterized protein</fullName>
    </submittedName>
</protein>
<comment type="caution">
    <text evidence="2">The sequence shown here is derived from an EMBL/GenBank/DDBJ whole genome shotgun (WGS) entry which is preliminary data.</text>
</comment>
<feature type="compositionally biased region" description="Polar residues" evidence="1">
    <location>
        <begin position="1"/>
        <end position="18"/>
    </location>
</feature>
<reference evidence="3" key="1">
    <citation type="journal article" date="2019" name="Int. J. Syst. Evol. Microbiol.">
        <title>The Global Catalogue of Microorganisms (GCM) 10K type strain sequencing project: providing services to taxonomists for standard genome sequencing and annotation.</title>
        <authorList>
            <consortium name="The Broad Institute Genomics Platform"/>
            <consortium name="The Broad Institute Genome Sequencing Center for Infectious Disease"/>
            <person name="Wu L."/>
            <person name="Ma J."/>
        </authorList>
    </citation>
    <scope>NUCLEOTIDE SEQUENCE [LARGE SCALE GENOMIC DNA]</scope>
    <source>
        <strain evidence="3">JCM 17706</strain>
    </source>
</reference>
<keyword evidence="3" id="KW-1185">Reference proteome</keyword>
<proteinExistence type="predicted"/>
<evidence type="ECO:0000256" key="1">
    <source>
        <dbReference type="SAM" id="MobiDB-lite"/>
    </source>
</evidence>
<accession>A0ABP9MVA9</accession>
<name>A0ABP9MVA9_9HYPH</name>
<dbReference type="Proteomes" id="UP001501525">
    <property type="component" value="Unassembled WGS sequence"/>
</dbReference>
<dbReference type="EMBL" id="BAABIY010000040">
    <property type="protein sequence ID" value="GAA5100686.1"/>
    <property type="molecule type" value="Genomic_DNA"/>
</dbReference>
<feature type="compositionally biased region" description="Basic residues" evidence="1">
    <location>
        <begin position="24"/>
        <end position="38"/>
    </location>
</feature>
<evidence type="ECO:0000313" key="2">
    <source>
        <dbReference type="EMBL" id="GAA5100686.1"/>
    </source>
</evidence>
<sequence length="117" mass="13085">MQKNTAPFNTPPKQQANSPCPQRHCPRPQRKKTTHKAPKYPLCHPVALGSPIKKKHENSKNHNPCDIHNPHIAVKSPITVTSKILANMQQNAPSFKKQINKEITDVPPAYLSHKPPA</sequence>
<gene>
    <name evidence="2" type="ORF">GCM10023260_12820</name>
</gene>
<evidence type="ECO:0000313" key="3">
    <source>
        <dbReference type="Proteomes" id="UP001501525"/>
    </source>
</evidence>